<gene>
    <name evidence="3" type="ORF">C8D82_11362</name>
</gene>
<dbReference type="Gene3D" id="3.20.20.80">
    <property type="entry name" value="Glycosidases"/>
    <property type="match status" value="1"/>
</dbReference>
<reference evidence="3 4" key="1">
    <citation type="submission" date="2018-04" db="EMBL/GenBank/DDBJ databases">
        <title>Genomic Encyclopedia of Type Strains, Phase IV (KMG-IV): sequencing the most valuable type-strain genomes for metagenomic binning, comparative biology and taxonomic classification.</title>
        <authorList>
            <person name="Goeker M."/>
        </authorList>
    </citation>
    <scope>NUCLEOTIDE SEQUENCE [LARGE SCALE GENOMIC DNA]</scope>
    <source>
        <strain evidence="3 4">DSM 14823</strain>
    </source>
</reference>
<proteinExistence type="predicted"/>
<feature type="domain" description="Alpha-L-arabinofuranosidase 1 catalytic" evidence="2">
    <location>
        <begin position="89"/>
        <end position="240"/>
    </location>
</feature>
<dbReference type="InterPro" id="IPR013780">
    <property type="entry name" value="Glyco_hydro_b"/>
</dbReference>
<evidence type="ECO:0000313" key="3">
    <source>
        <dbReference type="EMBL" id="PVY41589.1"/>
    </source>
</evidence>
<dbReference type="InterPro" id="IPR017853">
    <property type="entry name" value="GH"/>
</dbReference>
<dbReference type="OrthoDB" id="9758333at2"/>
<dbReference type="PANTHER" id="PTHR43576">
    <property type="entry name" value="ALPHA-L-ARABINOFURANOSIDASE C-RELATED"/>
    <property type="match status" value="1"/>
</dbReference>
<dbReference type="InterPro" id="IPR055235">
    <property type="entry name" value="ASD1_cat"/>
</dbReference>
<dbReference type="RefSeq" id="WP_116884009.1">
    <property type="nucleotide sequence ID" value="NZ_CABMMC010000089.1"/>
</dbReference>
<sequence length="688" mass="75092">MNYRLFSLIAALAALLPAGAGTPRITVDAGKSAGPVNPLVFGANIEAADDRGIFDRPLNAPINPHAVAQGEGTWDPAANRPHPNIVCKLREMRIGMMRYPGGCLAHNYNWKQAVGPLSERPDWKFGIDEYIRLCRALGAEPIITMTDYALPAEELPEHMAELVEYLNAPATPEHPWAMKRAKWGNPEPYCVRYFELGNESSHGSHNLVPRRHYTPEEYAAYFRSCAAAMRRVDPAVRLGIVMEPGTGEQYDSPWNRTVLEQAGKEADFVVLHFYAPRIADQTPQQALAAVLAYGDQVEFRLKQYREQARALTGRELPLAMTEFNIGSTGNKPYPWRFSFLAGLMNADLQRIWLKPENGILCANYWQVVNGYWGSFRSNEKGEITLRRAPVSFFETWGGYTGSELVQTAVADAPRLDAAPVPGLAVSRGGRLLLPEPAGEAKPGAISGKHFPAGIALAAAGKDSLTIRFDGFDGKSAYPEFAELPRPAQIPAGDAFRYLISFEAKYTPDRPGERPSGAFGLGMVDSRGWEKTASAVSISGIQAATQWKRFTGSYQVLPDTPGSKVLFRVEGVSAPLSGTVEIRNLRFALETQPVFPAYRTLTALASRSADGGTLYLTVFNKDPQKPVRAEVKLENFDAAAGSGVVLAAAAPETAADTIPRPVAVKPASGSFVHEFPAASMTALKFRRNR</sequence>
<comment type="caution">
    <text evidence="3">The sequence shown here is derived from an EMBL/GenBank/DDBJ whole genome shotgun (WGS) entry which is preliminary data.</text>
</comment>
<keyword evidence="1" id="KW-0732">Signal</keyword>
<dbReference type="EMBL" id="QEKH01000013">
    <property type="protein sequence ID" value="PVY41589.1"/>
    <property type="molecule type" value="Genomic_DNA"/>
</dbReference>
<dbReference type="SUPFAM" id="SSF51445">
    <property type="entry name" value="(Trans)glycosidases"/>
    <property type="match status" value="1"/>
</dbReference>
<dbReference type="GeneID" id="78295317"/>
<dbReference type="Proteomes" id="UP000245959">
    <property type="component" value="Unassembled WGS sequence"/>
</dbReference>
<dbReference type="PANTHER" id="PTHR43576:SF3">
    <property type="entry name" value="ALPHA-L-ARABINOFURANOSIDASE C"/>
    <property type="match status" value="1"/>
</dbReference>
<protein>
    <submittedName>
        <fullName evidence="3">Alpha-N-arabinofuranosidase</fullName>
    </submittedName>
</protein>
<organism evidence="3 4">
    <name type="scientific">Victivallis vadensis</name>
    <dbReference type="NCBI Taxonomy" id="172901"/>
    <lineage>
        <taxon>Bacteria</taxon>
        <taxon>Pseudomonadati</taxon>
        <taxon>Lentisphaerota</taxon>
        <taxon>Lentisphaeria</taxon>
        <taxon>Victivallales</taxon>
        <taxon>Victivallaceae</taxon>
        <taxon>Victivallis</taxon>
    </lineage>
</organism>
<feature type="chain" id="PRO_5015539644" evidence="1">
    <location>
        <begin position="21"/>
        <end position="688"/>
    </location>
</feature>
<evidence type="ECO:0000313" key="4">
    <source>
        <dbReference type="Proteomes" id="UP000245959"/>
    </source>
</evidence>
<accession>A0A2U1AYT5</accession>
<dbReference type="Pfam" id="PF22848">
    <property type="entry name" value="ASD1_dom"/>
    <property type="match status" value="1"/>
</dbReference>
<keyword evidence="4" id="KW-1185">Reference proteome</keyword>
<name>A0A2U1AYT5_9BACT</name>
<dbReference type="AlphaFoldDB" id="A0A2U1AYT5"/>
<dbReference type="GO" id="GO:0000272">
    <property type="term" value="P:polysaccharide catabolic process"/>
    <property type="evidence" value="ECO:0007669"/>
    <property type="project" value="TreeGrafter"/>
</dbReference>
<dbReference type="Gene3D" id="2.60.40.1180">
    <property type="entry name" value="Golgi alpha-mannosidase II"/>
    <property type="match status" value="1"/>
</dbReference>
<dbReference type="SUPFAM" id="SSF51011">
    <property type="entry name" value="Glycosyl hydrolase domain"/>
    <property type="match status" value="1"/>
</dbReference>
<evidence type="ECO:0000259" key="2">
    <source>
        <dbReference type="Pfam" id="PF22848"/>
    </source>
</evidence>
<evidence type="ECO:0000256" key="1">
    <source>
        <dbReference type="SAM" id="SignalP"/>
    </source>
</evidence>
<feature type="signal peptide" evidence="1">
    <location>
        <begin position="1"/>
        <end position="20"/>
    </location>
</feature>